<evidence type="ECO:0000256" key="3">
    <source>
        <dbReference type="ARBA" id="ARBA00022723"/>
    </source>
</evidence>
<evidence type="ECO:0000313" key="11">
    <source>
        <dbReference type="EMBL" id="TGY87388.1"/>
    </source>
</evidence>
<dbReference type="NCBIfam" id="TIGR01958">
    <property type="entry name" value="nuoE_fam"/>
    <property type="match status" value="1"/>
</dbReference>
<dbReference type="RefSeq" id="WP_135997362.1">
    <property type="nucleotide sequence ID" value="NZ_CP071057.1"/>
</dbReference>
<dbReference type="Gene3D" id="1.10.10.1590">
    <property type="entry name" value="NADH-quinone oxidoreductase subunit E"/>
    <property type="match status" value="1"/>
</dbReference>
<dbReference type="EMBL" id="SRXW01000006">
    <property type="protein sequence ID" value="TGY87388.1"/>
    <property type="molecule type" value="Genomic_DNA"/>
</dbReference>
<comment type="similarity">
    <text evidence="1">Belongs to the complex I 24 kDa subunit family.</text>
</comment>
<comment type="catalytic activity">
    <reaction evidence="9">
        <text>a quinone + NADH + 5 H(+)(in) = a quinol + NAD(+) + 4 H(+)(out)</text>
        <dbReference type="Rhea" id="RHEA:57888"/>
        <dbReference type="ChEBI" id="CHEBI:15378"/>
        <dbReference type="ChEBI" id="CHEBI:24646"/>
        <dbReference type="ChEBI" id="CHEBI:57540"/>
        <dbReference type="ChEBI" id="CHEBI:57945"/>
        <dbReference type="ChEBI" id="CHEBI:132124"/>
    </reaction>
</comment>
<evidence type="ECO:0000256" key="9">
    <source>
        <dbReference type="ARBA" id="ARBA00047712"/>
    </source>
</evidence>
<keyword evidence="5" id="KW-0408">Iron</keyword>
<dbReference type="FunFam" id="3.40.30.10:FF:000022">
    <property type="entry name" value="NADH dehydrogenase flavoprotein 2, mitochondrial"/>
    <property type="match status" value="1"/>
</dbReference>
<comment type="cofactor">
    <cofactor evidence="8">
        <name>[2Fe-2S] cluster</name>
        <dbReference type="ChEBI" id="CHEBI:190135"/>
    </cofactor>
</comment>
<evidence type="ECO:0000313" key="12">
    <source>
        <dbReference type="Proteomes" id="UP000308054"/>
    </source>
</evidence>
<dbReference type="InterPro" id="IPR002023">
    <property type="entry name" value="NuoE-like"/>
</dbReference>
<comment type="caution">
    <text evidence="11">The sequence shown here is derived from an EMBL/GenBank/DDBJ whole genome shotgun (WGS) entry which is preliminary data.</text>
</comment>
<keyword evidence="11" id="KW-0560">Oxidoreductase</keyword>
<gene>
    <name evidence="11" type="primary">nuoE</name>
    <name evidence="11" type="ORF">E5163_15085</name>
</gene>
<keyword evidence="7" id="KW-0520">NAD</keyword>
<dbReference type="Gene3D" id="3.40.30.10">
    <property type="entry name" value="Glutaredoxin"/>
    <property type="match status" value="1"/>
</dbReference>
<dbReference type="GO" id="GO:0008324">
    <property type="term" value="F:monoatomic cation transmembrane transporter activity"/>
    <property type="evidence" value="ECO:0007669"/>
    <property type="project" value="UniProtKB-ARBA"/>
</dbReference>
<dbReference type="PROSITE" id="PS01099">
    <property type="entry name" value="COMPLEX1_24K"/>
    <property type="match status" value="1"/>
</dbReference>
<proteinExistence type="inferred from homology"/>
<accession>A0A4S2GWX5</accession>
<dbReference type="PANTHER" id="PTHR10371:SF3">
    <property type="entry name" value="NADH DEHYDROGENASE [UBIQUINONE] FLAVOPROTEIN 2, MITOCHONDRIAL"/>
    <property type="match status" value="1"/>
</dbReference>
<dbReference type="Proteomes" id="UP000308054">
    <property type="component" value="Unassembled WGS sequence"/>
</dbReference>
<feature type="region of interest" description="Disordered" evidence="10">
    <location>
        <begin position="181"/>
        <end position="303"/>
    </location>
</feature>
<evidence type="ECO:0000256" key="1">
    <source>
        <dbReference type="ARBA" id="ARBA00010643"/>
    </source>
</evidence>
<evidence type="ECO:0000256" key="8">
    <source>
        <dbReference type="ARBA" id="ARBA00034078"/>
    </source>
</evidence>
<dbReference type="GO" id="GO:1902494">
    <property type="term" value="C:catalytic complex"/>
    <property type="evidence" value="ECO:0007669"/>
    <property type="project" value="UniProtKB-ARBA"/>
</dbReference>
<reference evidence="11 12" key="1">
    <citation type="journal article" date="2017" name="Int. J. Syst. Evol. Microbiol.">
        <title>Marinicauda algicola sp. nov., isolated from a marine red alga Rhodosorus marinus.</title>
        <authorList>
            <person name="Jeong S.E."/>
            <person name="Jeon S.H."/>
            <person name="Chun B.H."/>
            <person name="Kim D.W."/>
            <person name="Jeon C.O."/>
        </authorList>
    </citation>
    <scope>NUCLEOTIDE SEQUENCE [LARGE SCALE GENOMIC DNA]</scope>
    <source>
        <strain evidence="11 12">JCM 31718</strain>
    </source>
</reference>
<dbReference type="Pfam" id="PF01257">
    <property type="entry name" value="2Fe-2S_thioredx"/>
    <property type="match status" value="1"/>
</dbReference>
<sequence length="303" mass="33171">MSVRRLAEEQPESFAFSKASEKKVAFWMNKYPEDRKASAVIPLLWLAQKQEGWVSEPAIRDIANRLGMPYIRVYEVATFYTMFNLEPVGEHLIQVCGTTPCWLRGADDLKAVCETRIGKKGRGNVTADGKFSWEEVECLGACANAPMVQISNADGDYYYEDLTAKDLEAILDDLAAGKSIEQGPVTGRKSSEPTKARQKVLAEESLFDGSRAKPLGALPSGKGKAEEPAAKTKKVSDERHETEEKRGKAIAKPAPKDKAEATKPAGRPKAPKMADPDKPDSPVVKKKATPKKAAPKKPGKKDE</sequence>
<organism evidence="11 12">
    <name type="scientific">Marinicauda algicola</name>
    <dbReference type="NCBI Taxonomy" id="2029849"/>
    <lineage>
        <taxon>Bacteria</taxon>
        <taxon>Pseudomonadati</taxon>
        <taxon>Pseudomonadota</taxon>
        <taxon>Alphaproteobacteria</taxon>
        <taxon>Maricaulales</taxon>
        <taxon>Maricaulaceae</taxon>
        <taxon>Marinicauda</taxon>
    </lineage>
</organism>
<dbReference type="InterPro" id="IPR036249">
    <property type="entry name" value="Thioredoxin-like_sf"/>
</dbReference>
<keyword evidence="2" id="KW-0001">2Fe-2S</keyword>
<dbReference type="EC" id="1.6.5.11" evidence="11"/>
<protein>
    <submittedName>
        <fullName evidence="11">NADH-quinone oxidoreductase subunit NuoE</fullName>
        <ecNumber evidence="11">1.6.5.11</ecNumber>
    </submittedName>
</protein>
<keyword evidence="12" id="KW-1185">Reference proteome</keyword>
<evidence type="ECO:0000256" key="6">
    <source>
        <dbReference type="ARBA" id="ARBA00023014"/>
    </source>
</evidence>
<keyword evidence="4" id="KW-1278">Translocase</keyword>
<name>A0A4S2GWX5_9PROT</name>
<dbReference type="GO" id="GO:0022890">
    <property type="term" value="F:inorganic cation transmembrane transporter activity"/>
    <property type="evidence" value="ECO:0007669"/>
    <property type="project" value="UniProtKB-ARBA"/>
</dbReference>
<dbReference type="FunFam" id="1.10.10.1590:FF:000001">
    <property type="entry name" value="NADH-quinone oxidoreductase subunit E"/>
    <property type="match status" value="1"/>
</dbReference>
<dbReference type="GO" id="GO:0051537">
    <property type="term" value="F:2 iron, 2 sulfur cluster binding"/>
    <property type="evidence" value="ECO:0007669"/>
    <property type="project" value="UniProtKB-KW"/>
</dbReference>
<feature type="compositionally biased region" description="Basic residues" evidence="10">
    <location>
        <begin position="284"/>
        <end position="303"/>
    </location>
</feature>
<dbReference type="GO" id="GO:0098662">
    <property type="term" value="P:inorganic cation transmembrane transport"/>
    <property type="evidence" value="ECO:0007669"/>
    <property type="project" value="UniProtKB-ARBA"/>
</dbReference>
<keyword evidence="6" id="KW-0411">Iron-sulfur</keyword>
<dbReference type="CDD" id="cd03064">
    <property type="entry name" value="TRX_Fd_NuoE"/>
    <property type="match status" value="1"/>
</dbReference>
<evidence type="ECO:0000256" key="7">
    <source>
        <dbReference type="ARBA" id="ARBA00023027"/>
    </source>
</evidence>
<dbReference type="GO" id="GO:0022804">
    <property type="term" value="F:active transmembrane transporter activity"/>
    <property type="evidence" value="ECO:0007669"/>
    <property type="project" value="UniProtKB-ARBA"/>
</dbReference>
<dbReference type="InterPro" id="IPR041921">
    <property type="entry name" value="NuoE_N"/>
</dbReference>
<evidence type="ECO:0000256" key="4">
    <source>
        <dbReference type="ARBA" id="ARBA00022967"/>
    </source>
</evidence>
<dbReference type="OrthoDB" id="9807941at2"/>
<dbReference type="GO" id="GO:0031090">
    <property type="term" value="C:organelle membrane"/>
    <property type="evidence" value="ECO:0007669"/>
    <property type="project" value="UniProtKB-ARBA"/>
</dbReference>
<dbReference type="GO" id="GO:0098796">
    <property type="term" value="C:membrane protein complex"/>
    <property type="evidence" value="ECO:0007669"/>
    <property type="project" value="UniProtKB-ARBA"/>
</dbReference>
<dbReference type="SUPFAM" id="SSF52833">
    <property type="entry name" value="Thioredoxin-like"/>
    <property type="match status" value="1"/>
</dbReference>
<evidence type="ECO:0000256" key="10">
    <source>
        <dbReference type="SAM" id="MobiDB-lite"/>
    </source>
</evidence>
<evidence type="ECO:0000256" key="2">
    <source>
        <dbReference type="ARBA" id="ARBA00022714"/>
    </source>
</evidence>
<dbReference type="InterPro" id="IPR042128">
    <property type="entry name" value="NuoE_dom"/>
</dbReference>
<keyword evidence="3" id="KW-0479">Metal-binding</keyword>
<dbReference type="NCBIfam" id="NF005724">
    <property type="entry name" value="PRK07539.1-4"/>
    <property type="match status" value="1"/>
</dbReference>
<feature type="compositionally biased region" description="Basic and acidic residues" evidence="10">
    <location>
        <begin position="223"/>
        <end position="247"/>
    </location>
</feature>
<evidence type="ECO:0000256" key="5">
    <source>
        <dbReference type="ARBA" id="ARBA00023004"/>
    </source>
</evidence>
<dbReference type="GO" id="GO:0031967">
    <property type="term" value="C:organelle envelope"/>
    <property type="evidence" value="ECO:0007669"/>
    <property type="project" value="UniProtKB-ARBA"/>
</dbReference>
<dbReference type="GO" id="GO:0003954">
    <property type="term" value="F:NADH dehydrogenase activity"/>
    <property type="evidence" value="ECO:0007669"/>
    <property type="project" value="TreeGrafter"/>
</dbReference>
<dbReference type="AlphaFoldDB" id="A0A4S2GWX5"/>
<dbReference type="GO" id="GO:0046872">
    <property type="term" value="F:metal ion binding"/>
    <property type="evidence" value="ECO:0007669"/>
    <property type="project" value="UniProtKB-KW"/>
</dbReference>
<dbReference type="PANTHER" id="PTHR10371">
    <property type="entry name" value="NADH DEHYDROGENASE UBIQUINONE FLAVOPROTEIN 2, MITOCHONDRIAL"/>
    <property type="match status" value="1"/>
</dbReference>